<dbReference type="Pfam" id="PF20737">
    <property type="entry name" value="Glyco_hydro127C"/>
    <property type="match status" value="1"/>
</dbReference>
<dbReference type="InterPro" id="IPR012878">
    <property type="entry name" value="Beta-AFase-like_GH127_cat"/>
</dbReference>
<dbReference type="AlphaFoldDB" id="A0A4Q4SXL4"/>
<evidence type="ECO:0000313" key="5">
    <source>
        <dbReference type="Proteomes" id="UP000293360"/>
    </source>
</evidence>
<dbReference type="EMBL" id="QJNU01000648">
    <property type="protein sequence ID" value="RYO90785.1"/>
    <property type="molecule type" value="Genomic_DNA"/>
</dbReference>
<organism evidence="4 5">
    <name type="scientific">Monosporascus ibericus</name>
    <dbReference type="NCBI Taxonomy" id="155417"/>
    <lineage>
        <taxon>Eukaryota</taxon>
        <taxon>Fungi</taxon>
        <taxon>Dikarya</taxon>
        <taxon>Ascomycota</taxon>
        <taxon>Pezizomycotina</taxon>
        <taxon>Sordariomycetes</taxon>
        <taxon>Xylariomycetidae</taxon>
        <taxon>Xylariales</taxon>
        <taxon>Xylariales incertae sedis</taxon>
        <taxon>Monosporascus</taxon>
    </lineage>
</organism>
<evidence type="ECO:0000259" key="2">
    <source>
        <dbReference type="Pfam" id="PF20736"/>
    </source>
</evidence>
<evidence type="ECO:0000259" key="1">
    <source>
        <dbReference type="Pfam" id="PF07944"/>
    </source>
</evidence>
<dbReference type="InterPro" id="IPR049046">
    <property type="entry name" value="Beta-AFase-like_GH127_middle"/>
</dbReference>
<dbReference type="InterPro" id="IPR008928">
    <property type="entry name" value="6-hairpin_glycosidase_sf"/>
</dbReference>
<proteinExistence type="predicted"/>
<dbReference type="PANTHER" id="PTHR43465:SF2">
    <property type="entry name" value="DUF1680 DOMAIN PROTEIN (AFU_ORTHOLOGUE AFUA_1G08910)"/>
    <property type="match status" value="1"/>
</dbReference>
<feature type="domain" description="Non-reducing end beta-L-arabinofuranosidase-like GH127 middle" evidence="2">
    <location>
        <begin position="459"/>
        <end position="516"/>
    </location>
</feature>
<dbReference type="GO" id="GO:0005975">
    <property type="term" value="P:carbohydrate metabolic process"/>
    <property type="evidence" value="ECO:0007669"/>
    <property type="project" value="InterPro"/>
</dbReference>
<evidence type="ECO:0000259" key="3">
    <source>
        <dbReference type="Pfam" id="PF20737"/>
    </source>
</evidence>
<accession>A0A4Q4SXL4</accession>
<name>A0A4Q4SXL4_9PEZI</name>
<feature type="domain" description="Non-reducing end beta-L-arabinofuranosidase-like GH127 C-terminal" evidence="3">
    <location>
        <begin position="607"/>
        <end position="754"/>
    </location>
</feature>
<dbReference type="InterPro" id="IPR049174">
    <property type="entry name" value="Beta-AFase-like"/>
</dbReference>
<comment type="caution">
    <text evidence="4">The sequence shown here is derived from an EMBL/GenBank/DDBJ whole genome shotgun (WGS) entry which is preliminary data.</text>
</comment>
<sequence length="759" mass="85172">MSSSDDHPQTRFAETRFHGASVLRARRRTFARTGARAQLRQLRETGRYDAFRLRWQPAYDVDRDRWPCPRPVFWDSDVAKWIEGACYLLAAGPYDPEVDAAVRELAGMIRSAQQEDGYLNVYLTVVAPERRWTDIRDMHELYNAGHLIEAALAHSKYYKTDFLVEVVEKYVRYIRSVIGPEEGRLHAYPGHPEMELALLRLYAATGSADALELARYFVEERGNPAGQDGEHFYDWEARRRGDSPWKRPDAYPVSGEHWYNQSHAPILQQHSVEGHAVRAMYLLTGVAGLLCLEDNNNKAAADSKKDAYFEALTRLWDNMVDRKMYLTGGIGAMEQWEGFGIDYFLPQGSDEGGCYNETCASIGAVMLAERLLHLDLDARYGDIMELCLYNNVMTGMGLDGASFTYDNQLASSEAQPSRRERWFEVSCCPPNLMRLFGSLGGYLWDYGAVAAGPPGEVFVDVHLYTTAMVTFEVEGQSVSLEQRSNWPWEGTICFNLKAPSSTNTTIRLRIPGWAQGKFTVRPNNPYLPYVLHQQGPTIIPGPFNIDHCAYRPPQLSPAPNPTAAAEGATLGANGYLVLPPAYTTAYPSFTLQVHGFEPRHLAPHPRTGQRTLALARGPLIYCAEDADNPWVLAPGGPAHFRGVAISPASPVQEARRALRVRPGFRARWDEVARAYREDEGLEEQGEEESYVELRSEAWVRDMTAWEGKKAGAAPGLAVDEGEGEGEGWEDCKKEVVFIPYYLRANRGGEGHMRVGLLRK</sequence>
<evidence type="ECO:0000313" key="4">
    <source>
        <dbReference type="EMBL" id="RYO90785.1"/>
    </source>
</evidence>
<dbReference type="InterPro" id="IPR049049">
    <property type="entry name" value="Beta-AFase-like_GH127_C"/>
</dbReference>
<keyword evidence="5" id="KW-1185">Reference proteome</keyword>
<dbReference type="Proteomes" id="UP000293360">
    <property type="component" value="Unassembled WGS sequence"/>
</dbReference>
<feature type="domain" description="Non-reducing end beta-L-arabinofuranosidase-like GH127 catalytic" evidence="1">
    <location>
        <begin position="25"/>
        <end position="439"/>
    </location>
</feature>
<dbReference type="Pfam" id="PF20736">
    <property type="entry name" value="Glyco_hydro127M"/>
    <property type="match status" value="1"/>
</dbReference>
<dbReference type="PANTHER" id="PTHR43465">
    <property type="entry name" value="DUF1680 DOMAIN PROTEIN (AFU_ORTHOLOGUE AFUA_1G08910)"/>
    <property type="match status" value="1"/>
</dbReference>
<protein>
    <submittedName>
        <fullName evidence="4">Uncharacterized protein</fullName>
    </submittedName>
</protein>
<dbReference type="OrthoDB" id="654211at2759"/>
<gene>
    <name evidence="4" type="ORF">DL764_008388</name>
</gene>
<dbReference type="SUPFAM" id="SSF48208">
    <property type="entry name" value="Six-hairpin glycosidases"/>
    <property type="match status" value="1"/>
</dbReference>
<dbReference type="STRING" id="155417.A0A4Q4SXL4"/>
<reference evidence="4 5" key="1">
    <citation type="submission" date="2018-06" db="EMBL/GenBank/DDBJ databases">
        <title>Complete Genomes of Monosporascus.</title>
        <authorList>
            <person name="Robinson A.J."/>
            <person name="Natvig D.O."/>
        </authorList>
    </citation>
    <scope>NUCLEOTIDE SEQUENCE [LARGE SCALE GENOMIC DNA]</scope>
    <source>
        <strain evidence="4 5">CBS 110550</strain>
    </source>
</reference>
<dbReference type="Pfam" id="PF07944">
    <property type="entry name" value="Beta-AFase-like_GH127_cat"/>
    <property type="match status" value="1"/>
</dbReference>